<evidence type="ECO:0000313" key="1">
    <source>
        <dbReference type="EMBL" id="RHA77211.1"/>
    </source>
</evidence>
<protein>
    <submittedName>
        <fullName evidence="1">6-bladed beta-propeller</fullName>
    </submittedName>
</protein>
<accession>A0A413T2A0</accession>
<dbReference type="Pfam" id="PF17170">
    <property type="entry name" value="DUF5128"/>
    <property type="match status" value="1"/>
</dbReference>
<organism evidence="1 2">
    <name type="scientific">Phocaeicola coprophilus</name>
    <dbReference type="NCBI Taxonomy" id="387090"/>
    <lineage>
        <taxon>Bacteria</taxon>
        <taxon>Pseudomonadati</taxon>
        <taxon>Bacteroidota</taxon>
        <taxon>Bacteroidia</taxon>
        <taxon>Bacteroidales</taxon>
        <taxon>Bacteroidaceae</taxon>
        <taxon>Phocaeicola</taxon>
    </lineage>
</organism>
<proteinExistence type="predicted"/>
<gene>
    <name evidence="1" type="ORF">DW921_04835</name>
</gene>
<comment type="caution">
    <text evidence="1">The sequence shown here is derived from an EMBL/GenBank/DDBJ whole genome shotgun (WGS) entry which is preliminary data.</text>
</comment>
<dbReference type="Proteomes" id="UP000283855">
    <property type="component" value="Unassembled WGS sequence"/>
</dbReference>
<sequence length="398" mass="44607">MKTLVTGFCLFGIVLSLCFGCTNSSSGKGDLIVVDTKANFPEKEICIQDLADVSYIPLYISDSTLVLRIFSVTPDGIAAEGEKKCILLFTPDGKALQGMVSRNGEGPEEYSGICDYFVDWKRKEVFVFQDFRSVKVYDFQGRFLRELLANNRSRLAFASVGVSDFVCTYSNNEMQTGSRPYFRFSKETGKVDTLDAVTVNEQIFINRKILWDDGRETQAKGGVNCLFSMMDAGFLTNPSLDTVFQVLPDWSMKAVVMPAVSPRKDKNVPLLDFLGASDSYLWAQFHVRHVTVRMSDMMAGRREDSPSVNMYDFRTGEWCVPKYVNRDFSSESCYLSQYISLFAVPYGYGMMTLGAPELIEAREAGEVVNDELNQLISSLDEESNPVIVLLKFKSASGR</sequence>
<dbReference type="RefSeq" id="WP_022277760.1">
    <property type="nucleotide sequence ID" value="NZ_CABJGD010000007.1"/>
</dbReference>
<reference evidence="1 2" key="1">
    <citation type="submission" date="2018-08" db="EMBL/GenBank/DDBJ databases">
        <title>A genome reference for cultivated species of the human gut microbiota.</title>
        <authorList>
            <person name="Zou Y."/>
            <person name="Xue W."/>
            <person name="Luo G."/>
        </authorList>
    </citation>
    <scope>NUCLEOTIDE SEQUENCE [LARGE SCALE GENOMIC DNA]</scope>
    <source>
        <strain evidence="1 2">AM42-38</strain>
    </source>
</reference>
<dbReference type="EMBL" id="QSFT01000007">
    <property type="protein sequence ID" value="RHA77211.1"/>
    <property type="molecule type" value="Genomic_DNA"/>
</dbReference>
<dbReference type="AlphaFoldDB" id="A0A413T2A0"/>
<evidence type="ECO:0000313" key="2">
    <source>
        <dbReference type="Proteomes" id="UP000283855"/>
    </source>
</evidence>
<name>A0A413T2A0_9BACT</name>